<proteinExistence type="predicted"/>
<sequence>MEGSVSSYLLWSKEELHQLLCWHVTIQQFFPGKVQACIQVSSLVGWVRTRTLSFYERNQVCVMLMSFISEGIRINKIL</sequence>
<evidence type="ECO:0000313" key="1">
    <source>
        <dbReference type="EMBL" id="CAK9324896.1"/>
    </source>
</evidence>
<organism evidence="1 2">
    <name type="scientific">Citrullus colocynthis</name>
    <name type="common">colocynth</name>
    <dbReference type="NCBI Taxonomy" id="252529"/>
    <lineage>
        <taxon>Eukaryota</taxon>
        <taxon>Viridiplantae</taxon>
        <taxon>Streptophyta</taxon>
        <taxon>Embryophyta</taxon>
        <taxon>Tracheophyta</taxon>
        <taxon>Spermatophyta</taxon>
        <taxon>Magnoliopsida</taxon>
        <taxon>eudicotyledons</taxon>
        <taxon>Gunneridae</taxon>
        <taxon>Pentapetalae</taxon>
        <taxon>rosids</taxon>
        <taxon>fabids</taxon>
        <taxon>Cucurbitales</taxon>
        <taxon>Cucurbitaceae</taxon>
        <taxon>Benincaseae</taxon>
        <taxon>Citrullus</taxon>
    </lineage>
</organism>
<dbReference type="EMBL" id="OZ021740">
    <property type="protein sequence ID" value="CAK9324896.1"/>
    <property type="molecule type" value="Genomic_DNA"/>
</dbReference>
<gene>
    <name evidence="1" type="ORF">CITCOLO1_LOCUS17144</name>
</gene>
<keyword evidence="2" id="KW-1185">Reference proteome</keyword>
<reference evidence="1 2" key="1">
    <citation type="submission" date="2024-03" db="EMBL/GenBank/DDBJ databases">
        <authorList>
            <person name="Gkanogiannis A."/>
            <person name="Becerra Lopez-Lavalle L."/>
        </authorList>
    </citation>
    <scope>NUCLEOTIDE SEQUENCE [LARGE SCALE GENOMIC DNA]</scope>
</reference>
<name>A0ABP0YZD2_9ROSI</name>
<dbReference type="Proteomes" id="UP001642487">
    <property type="component" value="Chromosome 6"/>
</dbReference>
<accession>A0ABP0YZD2</accession>
<protein>
    <submittedName>
        <fullName evidence="1">Uncharacterized protein</fullName>
    </submittedName>
</protein>
<evidence type="ECO:0000313" key="2">
    <source>
        <dbReference type="Proteomes" id="UP001642487"/>
    </source>
</evidence>